<dbReference type="SUPFAM" id="SSF48264">
    <property type="entry name" value="Cytochrome P450"/>
    <property type="match status" value="1"/>
</dbReference>
<dbReference type="Gene3D" id="1.10.630.10">
    <property type="entry name" value="Cytochrome P450"/>
    <property type="match status" value="1"/>
</dbReference>
<dbReference type="InterPro" id="IPR002397">
    <property type="entry name" value="Cyt_P450_B"/>
</dbReference>
<evidence type="ECO:0000313" key="9">
    <source>
        <dbReference type="Proteomes" id="UP000199545"/>
    </source>
</evidence>
<name>A0A1I3KIQ1_9BACL</name>
<keyword evidence="5 7" id="KW-0408">Iron</keyword>
<dbReference type="FunFam" id="1.10.630.10:FF:000018">
    <property type="entry name" value="Cytochrome P450 monooxygenase"/>
    <property type="match status" value="1"/>
</dbReference>
<reference evidence="8 9" key="1">
    <citation type="submission" date="2016-10" db="EMBL/GenBank/DDBJ databases">
        <authorList>
            <person name="de Groot N.N."/>
        </authorList>
    </citation>
    <scope>NUCLEOTIDE SEQUENCE [LARGE SCALE GENOMIC DNA]</scope>
    <source>
        <strain evidence="8 9">DSM 44778</strain>
    </source>
</reference>
<sequence>MKVLNRSALFFMKELDTAEKRLQPFSVFNQLRETTPIRYDHERQCWDLFLYEDVHEILKTHAVFSSERKRTLEANTILTMDPPRHTKMRNIVNKAFTVKSVQNLAPRIQEIVHQLIDLIIQQGQMEVVRDLSAPLPVIMIAELLGVPKEDRLLFKEWSDVAIKGVDQYTEEHLAAVAAEHKKAQIELSQYFTDMMNQRRTEPKDDLITALLRAEVDGEKLTDKEIIDFCILLLIAGNETTTNLITHGIRLLTEQPDIQEQVAQDSALIPSFIEETLRYYPPVLGVSRVAKQEIEIYGQKIHQGEVVMAWVAAANRDPRVFSDPDTFVVNRTPNHHLTFGKGIHFCLGAPLARLEAKIAFEEIFKRLTEIRLQKGTKVEINPSPLLYGLKEYPVTFQTV</sequence>
<evidence type="ECO:0000256" key="3">
    <source>
        <dbReference type="ARBA" id="ARBA00022723"/>
    </source>
</evidence>
<evidence type="ECO:0000256" key="6">
    <source>
        <dbReference type="ARBA" id="ARBA00023033"/>
    </source>
</evidence>
<dbReference type="GO" id="GO:0020037">
    <property type="term" value="F:heme binding"/>
    <property type="evidence" value="ECO:0007669"/>
    <property type="project" value="InterPro"/>
</dbReference>
<dbReference type="Proteomes" id="UP000199545">
    <property type="component" value="Unassembled WGS sequence"/>
</dbReference>
<dbReference type="InterPro" id="IPR036396">
    <property type="entry name" value="Cyt_P450_sf"/>
</dbReference>
<dbReference type="PANTHER" id="PTHR46696">
    <property type="entry name" value="P450, PUTATIVE (EUROFUNG)-RELATED"/>
    <property type="match status" value="1"/>
</dbReference>
<dbReference type="PANTHER" id="PTHR46696:SF1">
    <property type="entry name" value="CYTOCHROME P450 YJIB-RELATED"/>
    <property type="match status" value="1"/>
</dbReference>
<accession>A0A1I3KIQ1</accession>
<organism evidence="8 9">
    <name type="scientific">Thermoflavimicrobium dichotomicum</name>
    <dbReference type="NCBI Taxonomy" id="46223"/>
    <lineage>
        <taxon>Bacteria</taxon>
        <taxon>Bacillati</taxon>
        <taxon>Bacillota</taxon>
        <taxon>Bacilli</taxon>
        <taxon>Bacillales</taxon>
        <taxon>Thermoactinomycetaceae</taxon>
        <taxon>Thermoflavimicrobium</taxon>
    </lineage>
</organism>
<dbReference type="EMBL" id="FORR01000001">
    <property type="protein sequence ID" value="SFI72188.1"/>
    <property type="molecule type" value="Genomic_DNA"/>
</dbReference>
<dbReference type="GO" id="GO:0004497">
    <property type="term" value="F:monooxygenase activity"/>
    <property type="evidence" value="ECO:0007669"/>
    <property type="project" value="UniProtKB-KW"/>
</dbReference>
<dbReference type="AlphaFoldDB" id="A0A1I3KIQ1"/>
<dbReference type="InterPro" id="IPR017972">
    <property type="entry name" value="Cyt_P450_CS"/>
</dbReference>
<evidence type="ECO:0000313" key="8">
    <source>
        <dbReference type="EMBL" id="SFI72188.1"/>
    </source>
</evidence>
<keyword evidence="6 7" id="KW-0503">Monooxygenase</keyword>
<keyword evidence="2 7" id="KW-0349">Heme</keyword>
<protein>
    <submittedName>
        <fullName evidence="8">Cytochrome P450</fullName>
    </submittedName>
</protein>
<evidence type="ECO:0000256" key="2">
    <source>
        <dbReference type="ARBA" id="ARBA00022617"/>
    </source>
</evidence>
<dbReference type="STRING" id="46223.SAMN05421852_101471"/>
<dbReference type="PRINTS" id="PR00385">
    <property type="entry name" value="P450"/>
</dbReference>
<dbReference type="PROSITE" id="PS00086">
    <property type="entry name" value="CYTOCHROME_P450"/>
    <property type="match status" value="1"/>
</dbReference>
<dbReference type="PRINTS" id="PR00359">
    <property type="entry name" value="BP450"/>
</dbReference>
<keyword evidence="4 7" id="KW-0560">Oxidoreductase</keyword>
<dbReference type="GO" id="GO:0016705">
    <property type="term" value="F:oxidoreductase activity, acting on paired donors, with incorporation or reduction of molecular oxygen"/>
    <property type="evidence" value="ECO:0007669"/>
    <property type="project" value="InterPro"/>
</dbReference>
<comment type="similarity">
    <text evidence="1 7">Belongs to the cytochrome P450 family.</text>
</comment>
<keyword evidence="3 7" id="KW-0479">Metal-binding</keyword>
<gene>
    <name evidence="8" type="ORF">SAMN05421852_101471</name>
</gene>
<dbReference type="OrthoDB" id="9801155at2"/>
<dbReference type="Pfam" id="PF00067">
    <property type="entry name" value="p450"/>
    <property type="match status" value="1"/>
</dbReference>
<dbReference type="RefSeq" id="WP_093227604.1">
    <property type="nucleotide sequence ID" value="NZ_FORR01000001.1"/>
</dbReference>
<proteinExistence type="inferred from homology"/>
<dbReference type="GO" id="GO:0005506">
    <property type="term" value="F:iron ion binding"/>
    <property type="evidence" value="ECO:0007669"/>
    <property type="project" value="InterPro"/>
</dbReference>
<evidence type="ECO:0000256" key="1">
    <source>
        <dbReference type="ARBA" id="ARBA00010617"/>
    </source>
</evidence>
<dbReference type="InterPro" id="IPR001128">
    <property type="entry name" value="Cyt_P450"/>
</dbReference>
<evidence type="ECO:0000256" key="5">
    <source>
        <dbReference type="ARBA" id="ARBA00023004"/>
    </source>
</evidence>
<keyword evidence="9" id="KW-1185">Reference proteome</keyword>
<evidence type="ECO:0000256" key="4">
    <source>
        <dbReference type="ARBA" id="ARBA00023002"/>
    </source>
</evidence>
<evidence type="ECO:0000256" key="7">
    <source>
        <dbReference type="RuleBase" id="RU000461"/>
    </source>
</evidence>
<dbReference type="CDD" id="cd11032">
    <property type="entry name" value="P450_EryK-like"/>
    <property type="match status" value="1"/>
</dbReference>